<accession>A0ABN6S897</accession>
<dbReference type="InterPro" id="IPR017926">
    <property type="entry name" value="GATASE"/>
</dbReference>
<name>A0ABN6S897_9BACT</name>
<dbReference type="SUPFAM" id="SSF52317">
    <property type="entry name" value="Class I glutamine amidotransferase-like"/>
    <property type="match status" value="1"/>
</dbReference>
<dbReference type="InterPro" id="IPR044992">
    <property type="entry name" value="ChyE-like"/>
</dbReference>
<keyword evidence="3" id="KW-1185">Reference proteome</keyword>
<dbReference type="EMBL" id="AP026709">
    <property type="protein sequence ID" value="BDQ38327.1"/>
    <property type="molecule type" value="Genomic_DNA"/>
</dbReference>
<evidence type="ECO:0000259" key="1">
    <source>
        <dbReference type="Pfam" id="PF00117"/>
    </source>
</evidence>
<dbReference type="NCBIfam" id="NF006562">
    <property type="entry name" value="PRK09065.1"/>
    <property type="match status" value="1"/>
</dbReference>
<evidence type="ECO:0000313" key="3">
    <source>
        <dbReference type="Proteomes" id="UP001317742"/>
    </source>
</evidence>
<dbReference type="RefSeq" id="WP_281760825.1">
    <property type="nucleotide sequence ID" value="NZ_AP026709.1"/>
</dbReference>
<dbReference type="CDD" id="cd01741">
    <property type="entry name" value="GATase1_1"/>
    <property type="match status" value="1"/>
</dbReference>
<sequence length="238" mass="25760">MKKILIIKTGGTFEEFTHDHDDFEHWTANGMGLSLEDCLCVDVRTSASLPDPANIAGCVITGSHDMVTDDLPWITATTQWLREAIDTELPMLGICFGHQLMAHALGGEAGFHPNGLEIGTVDVTLTENGMADPLIGGLPSFFKGHVTHSQTALSLPPNATVLAASDHDPHQCFRVGNHAWGVQFHPEFNAEAICYYIEQLRGKITDQGGDANSLRDAVVETPESASVLKRFAAYCTES</sequence>
<dbReference type="Pfam" id="PF00117">
    <property type="entry name" value="GATase"/>
    <property type="match status" value="1"/>
</dbReference>
<feature type="domain" description="Glutamine amidotransferase" evidence="1">
    <location>
        <begin position="53"/>
        <end position="190"/>
    </location>
</feature>
<protein>
    <submittedName>
        <fullName evidence="2">GMP synthase</fullName>
    </submittedName>
</protein>
<dbReference type="PANTHER" id="PTHR42695:SF5">
    <property type="entry name" value="GLUTAMINE AMIDOTRANSFERASE YLR126C-RELATED"/>
    <property type="match status" value="1"/>
</dbReference>
<evidence type="ECO:0000313" key="2">
    <source>
        <dbReference type="EMBL" id="BDQ38327.1"/>
    </source>
</evidence>
<gene>
    <name evidence="2" type="primary">guaA_1</name>
    <name evidence="2" type="ORF">SYK_26870</name>
</gene>
<dbReference type="Proteomes" id="UP001317742">
    <property type="component" value="Chromosome"/>
</dbReference>
<dbReference type="InterPro" id="IPR029062">
    <property type="entry name" value="Class_I_gatase-like"/>
</dbReference>
<dbReference type="Gene3D" id="3.40.50.880">
    <property type="match status" value="1"/>
</dbReference>
<organism evidence="2 3">
    <name type="scientific">Pseudodesulfovibrio nedwellii</name>
    <dbReference type="NCBI Taxonomy" id="2973072"/>
    <lineage>
        <taxon>Bacteria</taxon>
        <taxon>Pseudomonadati</taxon>
        <taxon>Thermodesulfobacteriota</taxon>
        <taxon>Desulfovibrionia</taxon>
        <taxon>Desulfovibrionales</taxon>
        <taxon>Desulfovibrionaceae</taxon>
    </lineage>
</organism>
<proteinExistence type="predicted"/>
<dbReference type="PROSITE" id="PS51273">
    <property type="entry name" value="GATASE_TYPE_1"/>
    <property type="match status" value="1"/>
</dbReference>
<dbReference type="PANTHER" id="PTHR42695">
    <property type="entry name" value="GLUTAMINE AMIDOTRANSFERASE YLR126C-RELATED"/>
    <property type="match status" value="1"/>
</dbReference>
<reference evidence="2 3" key="1">
    <citation type="submission" date="2022-08" db="EMBL/GenBank/DDBJ databases">
        <title>Genome Sequence of the sulphate-reducing bacterium, Pseudodesulfovibrio sp. SYK.</title>
        <authorList>
            <person name="Kondo R."/>
            <person name="Kataoka T."/>
        </authorList>
    </citation>
    <scope>NUCLEOTIDE SEQUENCE [LARGE SCALE GENOMIC DNA]</scope>
    <source>
        <strain evidence="2 3">SYK</strain>
    </source>
</reference>